<proteinExistence type="predicted"/>
<gene>
    <name evidence="3" type="ORF">ACFH04_06370</name>
</gene>
<protein>
    <recommendedName>
        <fullName evidence="5">ATP/GTP-binding protein</fullName>
    </recommendedName>
</protein>
<comment type="caution">
    <text evidence="3">The sequence shown here is derived from an EMBL/GenBank/DDBJ whole genome shotgun (WGS) entry which is preliminary data.</text>
</comment>
<dbReference type="RefSeq" id="WP_394317155.1">
    <property type="nucleotide sequence ID" value="NZ_JBHMQV010000004.1"/>
</dbReference>
<reference evidence="3 4" key="1">
    <citation type="submission" date="2024-09" db="EMBL/GenBank/DDBJ databases">
        <authorList>
            <person name="Sun Q."/>
            <person name="Mori K."/>
        </authorList>
    </citation>
    <scope>NUCLEOTIDE SEQUENCE [LARGE SCALE GENOMIC DNA]</scope>
    <source>
        <strain evidence="3 4">JCM 4557</strain>
    </source>
</reference>
<evidence type="ECO:0008006" key="5">
    <source>
        <dbReference type="Google" id="ProtNLM"/>
    </source>
</evidence>
<sequence>MSGSTTGTRLLPLKPGLGPEKRALAEDLRRLFLTLDVSVRRYAARRHLNASSVTRYLSGERVPPWDFVAGVIVDSAEETERPLTTEAEDALRELHRSALKASRRGSEVQQLQDRLADTDEEIRRIKTRERALEEALGDRHRRLSDLQRRCLRAEQVVEEQRLVHSAELERWEGEYERLHTERQDLREQVLFLEEALAVARAELIAAEEECYRLEAELEATQEGENRVAATSLMEALEATDRTATVTELVDLVGGLETRTQHAIASELVTSASRTREIAEVSALLTGLYTAGLHHHAEAALPAMVMMRPVADVAGLVAALAAARLRPPVVTLLQASVRLHTPKDVAGLAGMLHTAGLADHAVSLLGAAAVTRPLPEVMDAIGCLRGHGFAPLVRAALRAAACQRPIRDVLQLLNLLFQDGLGYLVAGMTSALAAQRTASDVAEFLAFARIRGLDHLREATLTETEQRDIAHLADLIYALQRTGNHAATDAVLLRAVGSRAPADVAVLISDLHVSSSFHESSRALVAALTDTDAAGVRALVTELNQGYVGADAVLKGVARVCTPGSAAAMAATLEVCGLHEQAETLFQCFVDTKPAGHCGMFLQGLHINGAPSMTIESLRQRAHGSTILSLAQLIRALDTPALRGHLDAVLLACATARSATDNTLLLKNLRDNDTPTGPRAERVVNRLLEEVVVHQPVPRQVDLLLALAMADLGDYARHLEALATRTDQAVAFTKLLKATNRQHEQRPLSRSFWRPKRHAVE</sequence>
<evidence type="ECO:0000313" key="3">
    <source>
        <dbReference type="EMBL" id="MFC0843363.1"/>
    </source>
</evidence>
<organism evidence="3 4">
    <name type="scientific">Streptomyces noboritoensis</name>
    <dbReference type="NCBI Taxonomy" id="67337"/>
    <lineage>
        <taxon>Bacteria</taxon>
        <taxon>Bacillati</taxon>
        <taxon>Actinomycetota</taxon>
        <taxon>Actinomycetes</taxon>
        <taxon>Kitasatosporales</taxon>
        <taxon>Streptomycetaceae</taxon>
        <taxon>Streptomyces</taxon>
    </lineage>
</organism>
<dbReference type="EMBL" id="JBHMQV010000004">
    <property type="protein sequence ID" value="MFC0843363.1"/>
    <property type="molecule type" value="Genomic_DNA"/>
</dbReference>
<evidence type="ECO:0000256" key="2">
    <source>
        <dbReference type="SAM" id="MobiDB-lite"/>
    </source>
</evidence>
<feature type="coiled-coil region" evidence="1">
    <location>
        <begin position="108"/>
        <end position="135"/>
    </location>
</feature>
<evidence type="ECO:0000313" key="4">
    <source>
        <dbReference type="Proteomes" id="UP001589887"/>
    </source>
</evidence>
<dbReference type="Proteomes" id="UP001589887">
    <property type="component" value="Unassembled WGS sequence"/>
</dbReference>
<keyword evidence="1" id="KW-0175">Coiled coil</keyword>
<feature type="coiled-coil region" evidence="1">
    <location>
        <begin position="168"/>
        <end position="223"/>
    </location>
</feature>
<name>A0ABV6TC41_9ACTN</name>
<evidence type="ECO:0000256" key="1">
    <source>
        <dbReference type="SAM" id="Coils"/>
    </source>
</evidence>
<keyword evidence="4" id="KW-1185">Reference proteome</keyword>
<accession>A0ABV6TC41</accession>
<feature type="region of interest" description="Disordered" evidence="2">
    <location>
        <begin position="741"/>
        <end position="760"/>
    </location>
</feature>